<dbReference type="PROSITE" id="PS00798">
    <property type="entry name" value="ALDOKETO_REDUCTASE_1"/>
    <property type="match status" value="1"/>
</dbReference>
<keyword evidence="3" id="KW-0560">Oxidoreductase</keyword>
<reference evidence="5 6" key="1">
    <citation type="submission" date="2020-12" db="EMBL/GenBank/DDBJ databases">
        <title>Halosimplex halophilum sp. nov. and Halosimplex salinum sp. nov., two new members of the genus Halosimplex.</title>
        <authorList>
            <person name="Cui H.L."/>
        </authorList>
    </citation>
    <scope>NUCLEOTIDE SEQUENCE [LARGE SCALE GENOMIC DNA]</scope>
    <source>
        <strain evidence="5 6">YGH94</strain>
    </source>
</reference>
<keyword evidence="6" id="KW-1185">Reference proteome</keyword>
<dbReference type="InterPro" id="IPR018170">
    <property type="entry name" value="Aldo/ket_reductase_CS"/>
</dbReference>
<evidence type="ECO:0000313" key="5">
    <source>
        <dbReference type="EMBL" id="QPV64793.1"/>
    </source>
</evidence>
<keyword evidence="2" id="KW-0521">NADP</keyword>
<dbReference type="EMBL" id="CP065856">
    <property type="protein sequence ID" value="QPV64793.1"/>
    <property type="molecule type" value="Genomic_DNA"/>
</dbReference>
<name>A0A7U3WAZ8_9EURY</name>
<dbReference type="PANTHER" id="PTHR43827">
    <property type="entry name" value="2,5-DIKETO-D-GLUCONIC ACID REDUCTASE"/>
    <property type="match status" value="1"/>
</dbReference>
<sequence length="267" mass="29609">MPTDALPRIGLGTYSDDDREQWRDNVVTALEEGYRHVDTAQDYDNEPYVGQGVADAAVDREDVFLATKLAPGNLAYEDVLETAAASRDRLGIDAVDLLYVHWPADSYAPDETLRALDELVDEGVVRHVGLSNFTPALLDEARTHLDAPIAAHQVECHPLLQQDELRAYAREHDHWLVAYSPLAQGGVFDVPAVREVAEKHAVSPATVSLAWLLAKDNVAVVPKASGREHMRQNIAARDLELDEADLARIDDIEREHRVIDPAFGPWN</sequence>
<evidence type="ECO:0000256" key="3">
    <source>
        <dbReference type="ARBA" id="ARBA00023002"/>
    </source>
</evidence>
<dbReference type="AlphaFoldDB" id="A0A7U3WAZ8"/>
<dbReference type="InterPro" id="IPR023210">
    <property type="entry name" value="NADP_OxRdtase_dom"/>
</dbReference>
<organism evidence="5 6">
    <name type="scientific">Halosimplex litoreum</name>
    <dbReference type="NCBI Taxonomy" id="1198301"/>
    <lineage>
        <taxon>Archaea</taxon>
        <taxon>Methanobacteriati</taxon>
        <taxon>Methanobacteriota</taxon>
        <taxon>Stenosarchaea group</taxon>
        <taxon>Halobacteria</taxon>
        <taxon>Halobacteriales</taxon>
        <taxon>Haloarculaceae</taxon>
        <taxon>Halosimplex</taxon>
    </lineage>
</organism>
<protein>
    <submittedName>
        <fullName evidence="5">Aldo/keto reductase</fullName>
    </submittedName>
</protein>
<comment type="similarity">
    <text evidence="1">Belongs to the aldo/keto reductase family.</text>
</comment>
<dbReference type="SUPFAM" id="SSF51430">
    <property type="entry name" value="NAD(P)-linked oxidoreductase"/>
    <property type="match status" value="1"/>
</dbReference>
<evidence type="ECO:0000256" key="1">
    <source>
        <dbReference type="ARBA" id="ARBA00007905"/>
    </source>
</evidence>
<proteinExistence type="inferred from homology"/>
<feature type="domain" description="NADP-dependent oxidoreductase" evidence="4">
    <location>
        <begin position="9"/>
        <end position="253"/>
    </location>
</feature>
<dbReference type="PIRSF" id="PIRSF000097">
    <property type="entry name" value="AKR"/>
    <property type="match status" value="1"/>
</dbReference>
<evidence type="ECO:0000313" key="6">
    <source>
        <dbReference type="Proteomes" id="UP000595001"/>
    </source>
</evidence>
<dbReference type="Gene3D" id="3.20.20.100">
    <property type="entry name" value="NADP-dependent oxidoreductase domain"/>
    <property type="match status" value="1"/>
</dbReference>
<dbReference type="KEGG" id="hlt:I7X12_09390"/>
<gene>
    <name evidence="5" type="ORF">I7X12_09390</name>
</gene>
<dbReference type="InterPro" id="IPR036812">
    <property type="entry name" value="NAD(P)_OxRdtase_dom_sf"/>
</dbReference>
<dbReference type="GeneID" id="60588705"/>
<dbReference type="PROSITE" id="PS00062">
    <property type="entry name" value="ALDOKETO_REDUCTASE_2"/>
    <property type="match status" value="1"/>
</dbReference>
<dbReference type="OrthoDB" id="275427at2157"/>
<dbReference type="Proteomes" id="UP000595001">
    <property type="component" value="Chromosome"/>
</dbReference>
<dbReference type="PANTHER" id="PTHR43827:SF3">
    <property type="entry name" value="NADP-DEPENDENT OXIDOREDUCTASE DOMAIN-CONTAINING PROTEIN"/>
    <property type="match status" value="1"/>
</dbReference>
<dbReference type="InterPro" id="IPR020471">
    <property type="entry name" value="AKR"/>
</dbReference>
<accession>A0A7U3WAZ8</accession>
<evidence type="ECO:0000259" key="4">
    <source>
        <dbReference type="Pfam" id="PF00248"/>
    </source>
</evidence>
<dbReference type="RefSeq" id="WP_198063553.1">
    <property type="nucleotide sequence ID" value="NZ_CP065856.1"/>
</dbReference>
<dbReference type="PRINTS" id="PR00069">
    <property type="entry name" value="ALDKETRDTASE"/>
</dbReference>
<dbReference type="Pfam" id="PF00248">
    <property type="entry name" value="Aldo_ket_red"/>
    <property type="match status" value="1"/>
</dbReference>
<dbReference type="GO" id="GO:0016616">
    <property type="term" value="F:oxidoreductase activity, acting on the CH-OH group of donors, NAD or NADP as acceptor"/>
    <property type="evidence" value="ECO:0007669"/>
    <property type="project" value="UniProtKB-ARBA"/>
</dbReference>
<evidence type="ECO:0000256" key="2">
    <source>
        <dbReference type="ARBA" id="ARBA00022857"/>
    </source>
</evidence>